<dbReference type="EMBL" id="HG792017">
    <property type="protein sequence ID" value="CDM34381.1"/>
    <property type="molecule type" value="Genomic_DNA"/>
</dbReference>
<evidence type="ECO:0000313" key="2">
    <source>
        <dbReference type="EMBL" id="CDM34381.1"/>
    </source>
</evidence>
<keyword evidence="1" id="KW-1133">Transmembrane helix</keyword>
<gene>
    <name evidence="2" type="ORF">PROQFM164_S03g001105</name>
</gene>
<proteinExistence type="predicted"/>
<keyword evidence="1" id="KW-0812">Transmembrane</keyword>
<dbReference type="Proteomes" id="UP000030686">
    <property type="component" value="Unassembled WGS sequence"/>
</dbReference>
<name>W6QEC9_PENRF</name>
<evidence type="ECO:0000256" key="1">
    <source>
        <dbReference type="SAM" id="Phobius"/>
    </source>
</evidence>
<protein>
    <submittedName>
        <fullName evidence="2">Genomic scaffold, ProqFM164S03</fullName>
    </submittedName>
</protein>
<accession>W6QEC9</accession>
<feature type="transmembrane region" description="Helical" evidence="1">
    <location>
        <begin position="20"/>
        <end position="41"/>
    </location>
</feature>
<reference evidence="2" key="1">
    <citation type="journal article" date="2014" name="Nat. Commun.">
        <title>Multiple recent horizontal transfers of a large genomic region in cheese making fungi.</title>
        <authorList>
            <person name="Cheeseman K."/>
            <person name="Ropars J."/>
            <person name="Renault P."/>
            <person name="Dupont J."/>
            <person name="Gouzy J."/>
            <person name="Branca A."/>
            <person name="Abraham A.L."/>
            <person name="Ceppi M."/>
            <person name="Conseiller E."/>
            <person name="Debuchy R."/>
            <person name="Malagnac F."/>
            <person name="Goarin A."/>
            <person name="Silar P."/>
            <person name="Lacoste S."/>
            <person name="Sallet E."/>
            <person name="Bensimon A."/>
            <person name="Giraud T."/>
            <person name="Brygoo Y."/>
        </authorList>
    </citation>
    <scope>NUCLEOTIDE SEQUENCE [LARGE SCALE GENOMIC DNA]</scope>
    <source>
        <strain evidence="2">FM164</strain>
    </source>
</reference>
<keyword evidence="3" id="KW-1185">Reference proteome</keyword>
<dbReference type="AlphaFoldDB" id="W6QEC9"/>
<evidence type="ECO:0000313" key="3">
    <source>
        <dbReference type="Proteomes" id="UP000030686"/>
    </source>
</evidence>
<sequence>MADDFLGSSEIYIADPRDWHVKGSLICLIWSFVASLIEYFATQMYLSRLLSDLDRR</sequence>
<keyword evidence="1" id="KW-0472">Membrane</keyword>
<organism evidence="2 3">
    <name type="scientific">Penicillium roqueforti (strain FM164)</name>
    <dbReference type="NCBI Taxonomy" id="1365484"/>
    <lineage>
        <taxon>Eukaryota</taxon>
        <taxon>Fungi</taxon>
        <taxon>Dikarya</taxon>
        <taxon>Ascomycota</taxon>
        <taxon>Pezizomycotina</taxon>
        <taxon>Eurotiomycetes</taxon>
        <taxon>Eurotiomycetidae</taxon>
        <taxon>Eurotiales</taxon>
        <taxon>Aspergillaceae</taxon>
        <taxon>Penicillium</taxon>
    </lineage>
</organism>